<dbReference type="Gene3D" id="3.40.50.2000">
    <property type="entry name" value="Glycogen Phosphorylase B"/>
    <property type="match status" value="2"/>
</dbReference>
<organism evidence="2 3">
    <name type="scientific">Yersinia intermedia</name>
    <dbReference type="NCBI Taxonomy" id="631"/>
    <lineage>
        <taxon>Bacteria</taxon>
        <taxon>Pseudomonadati</taxon>
        <taxon>Pseudomonadota</taxon>
        <taxon>Gammaproteobacteria</taxon>
        <taxon>Enterobacterales</taxon>
        <taxon>Yersiniaceae</taxon>
        <taxon>Yersinia</taxon>
    </lineage>
</organism>
<feature type="domain" description="Glycosyl transferase family 1" evidence="1">
    <location>
        <begin position="210"/>
        <end position="378"/>
    </location>
</feature>
<accession>A0A0H5LUS4</accession>
<dbReference type="SUPFAM" id="SSF53756">
    <property type="entry name" value="UDP-Glycosyltransferase/glycogen phosphorylase"/>
    <property type="match status" value="1"/>
</dbReference>
<name>A0A0H5LUS4_YERIN</name>
<dbReference type="GO" id="GO:1901135">
    <property type="term" value="P:carbohydrate derivative metabolic process"/>
    <property type="evidence" value="ECO:0007669"/>
    <property type="project" value="UniProtKB-ARBA"/>
</dbReference>
<dbReference type="Proteomes" id="UP000043316">
    <property type="component" value="Unassembled WGS sequence"/>
</dbReference>
<evidence type="ECO:0000259" key="1">
    <source>
        <dbReference type="Pfam" id="PF00534"/>
    </source>
</evidence>
<dbReference type="AlphaFoldDB" id="A0A0H5LUS4"/>
<sequence>MHFALIIDDYLPSSTRVAAKMMHELALELVHLGHSVTVITPGHPHQKYKLDCMIVDGVSVWRFRSGKIKDISHIMRGINESLLSFRAWFAIRTKIKSINFDGVIYYSPSIFFGNVVEKIKEESNCRSYLILRDLFPQWIIDEGMIKKNSLLEKYFRFFERKCYQAADNISLMSPNNKILFNKVNPEYINTDVLFNWCRCGPHVKKDNALNIREQLNLEGKVLFLYGGNLGKAQDMENLVRLAKNMRNNNKAHFIFIGQGDEVDLIHNLSKEWRLNNFSYLPSISQDSFEDILSQVDVGLFSLAKFHTTHNFPGKILGYMLHSLPILGSVNDGNDLVDVITEANAGYVFVNGDDDSLFNAAQLLTNDAHLRRLKGNNAHKLLLNKFSVTAAAKKIISFFNLNSLKDSRL</sequence>
<keyword evidence="2" id="KW-0808">Transferase</keyword>
<evidence type="ECO:0000313" key="2">
    <source>
        <dbReference type="EMBL" id="CRY54909.1"/>
    </source>
</evidence>
<protein>
    <submittedName>
        <fullName evidence="2">Putative glycosyl transferase</fullName>
    </submittedName>
</protein>
<dbReference type="EMBL" id="CWJI01000003">
    <property type="protein sequence ID" value="CRY54909.1"/>
    <property type="molecule type" value="Genomic_DNA"/>
</dbReference>
<gene>
    <name evidence="2" type="ORF">ERS008476_01879</name>
</gene>
<proteinExistence type="predicted"/>
<dbReference type="PANTHER" id="PTHR12526:SF609">
    <property type="entry name" value="LIPOPOLYSACCHARIDE BIOSYNTHESIS PROTEIN"/>
    <property type="match status" value="1"/>
</dbReference>
<reference evidence="3" key="1">
    <citation type="submission" date="2015-03" db="EMBL/GenBank/DDBJ databases">
        <authorList>
            <consortium name="Pathogen Informatics"/>
        </authorList>
    </citation>
    <scope>NUCLEOTIDE SEQUENCE [LARGE SCALE GENOMIC DNA]</scope>
    <source>
        <strain evidence="3">R148</strain>
    </source>
</reference>
<dbReference type="CDD" id="cd03794">
    <property type="entry name" value="GT4_WbuB-like"/>
    <property type="match status" value="1"/>
</dbReference>
<dbReference type="Pfam" id="PF00534">
    <property type="entry name" value="Glycos_transf_1"/>
    <property type="match status" value="1"/>
</dbReference>
<evidence type="ECO:0000313" key="3">
    <source>
        <dbReference type="Proteomes" id="UP000043316"/>
    </source>
</evidence>
<dbReference type="InterPro" id="IPR001296">
    <property type="entry name" value="Glyco_trans_1"/>
</dbReference>
<dbReference type="RefSeq" id="WP_053009434.1">
    <property type="nucleotide sequence ID" value="NZ_CWJI01000003.1"/>
</dbReference>
<dbReference type="PANTHER" id="PTHR12526">
    <property type="entry name" value="GLYCOSYLTRANSFERASE"/>
    <property type="match status" value="1"/>
</dbReference>
<dbReference type="GO" id="GO:0016757">
    <property type="term" value="F:glycosyltransferase activity"/>
    <property type="evidence" value="ECO:0007669"/>
    <property type="project" value="InterPro"/>
</dbReference>